<feature type="domain" description="Metallo-beta-lactamase" evidence="5">
    <location>
        <begin position="12"/>
        <end position="194"/>
    </location>
</feature>
<keyword evidence="2" id="KW-0479">Metal-binding</keyword>
<evidence type="ECO:0000256" key="4">
    <source>
        <dbReference type="ARBA" id="ARBA00022833"/>
    </source>
</evidence>
<dbReference type="AlphaFoldDB" id="A0A934P8J7"/>
<dbReference type="SUPFAM" id="SSF56281">
    <property type="entry name" value="Metallo-hydrolase/oxidoreductase"/>
    <property type="match status" value="1"/>
</dbReference>
<dbReference type="Proteomes" id="UP000644875">
    <property type="component" value="Unassembled WGS sequence"/>
</dbReference>
<evidence type="ECO:0000256" key="3">
    <source>
        <dbReference type="ARBA" id="ARBA00022801"/>
    </source>
</evidence>
<protein>
    <submittedName>
        <fullName evidence="6">MBL fold metallo-hydrolase</fullName>
    </submittedName>
</protein>
<evidence type="ECO:0000313" key="6">
    <source>
        <dbReference type="EMBL" id="MBJ8349151.1"/>
    </source>
</evidence>
<evidence type="ECO:0000256" key="1">
    <source>
        <dbReference type="ARBA" id="ARBA00001947"/>
    </source>
</evidence>
<keyword evidence="4" id="KW-0862">Zinc</keyword>
<sequence>MKILKSVNRMAGENTYYLTNHQATIVIDPGSNTEDILTKLTTLEKPVVAILLTHTHCDHIVSVDAVRETFNHPPVYVSKQEADWLGSPKDNLSALGRFEGMGDVIIKPADYFYDDHKDYNIEGFQFKVVETPGHSVGSVSLIFPEDEAVFTGDALFKGTIGRTDLPTGNYDQLITSIKTQLLTLPKHYRVFPGHGQNTVISHEKMFNPYLT</sequence>
<dbReference type="GO" id="GO:0046872">
    <property type="term" value="F:metal ion binding"/>
    <property type="evidence" value="ECO:0007669"/>
    <property type="project" value="UniProtKB-KW"/>
</dbReference>
<name>A0A934P8J7_9STRE</name>
<dbReference type="InterPro" id="IPR051453">
    <property type="entry name" value="MBL_Glyoxalase_II"/>
</dbReference>
<dbReference type="InterPro" id="IPR036866">
    <property type="entry name" value="RibonucZ/Hydroxyglut_hydro"/>
</dbReference>
<dbReference type="EMBL" id="JAENBP010000001">
    <property type="protein sequence ID" value="MBJ8349151.1"/>
    <property type="molecule type" value="Genomic_DNA"/>
</dbReference>
<dbReference type="PANTHER" id="PTHR46233:SF3">
    <property type="entry name" value="HYDROXYACYLGLUTATHIONE HYDROLASE GLOC"/>
    <property type="match status" value="1"/>
</dbReference>
<comment type="caution">
    <text evidence="6">The sequence shown here is derived from an EMBL/GenBank/DDBJ whole genome shotgun (WGS) entry which is preliminary data.</text>
</comment>
<dbReference type="InterPro" id="IPR001279">
    <property type="entry name" value="Metallo-B-lactamas"/>
</dbReference>
<dbReference type="RefSeq" id="WP_199567237.1">
    <property type="nucleotide sequence ID" value="NZ_JAENBP010000001.1"/>
</dbReference>
<dbReference type="PANTHER" id="PTHR46233">
    <property type="entry name" value="HYDROXYACYLGLUTATHIONE HYDROLASE GLOC"/>
    <property type="match status" value="1"/>
</dbReference>
<dbReference type="Pfam" id="PF00753">
    <property type="entry name" value="Lactamase_B"/>
    <property type="match status" value="1"/>
</dbReference>
<keyword evidence="3" id="KW-0378">Hydrolase</keyword>
<accession>A0A934P8J7</accession>
<dbReference type="Gene3D" id="3.60.15.10">
    <property type="entry name" value="Ribonuclease Z/Hydroxyacylglutathione hydrolase-like"/>
    <property type="match status" value="1"/>
</dbReference>
<proteinExistence type="predicted"/>
<dbReference type="GO" id="GO:0016787">
    <property type="term" value="F:hydrolase activity"/>
    <property type="evidence" value="ECO:0007669"/>
    <property type="project" value="UniProtKB-KW"/>
</dbReference>
<dbReference type="SMART" id="SM00849">
    <property type="entry name" value="Lactamase_B"/>
    <property type="match status" value="1"/>
</dbReference>
<reference evidence="6 7" key="1">
    <citation type="journal article" date="2021" name="Int. J. Syst. Evol. Microbiol.">
        <title>Streptococcus vicugnae sp. nov., isolated from faeces of alpacas (Vicugna pacos) and cattle (Bos taurus), Streptococcus zalophi sp. nov., and Streptococcus pacificus sp. nov., isolated from respiratory tract of California sea lions (Zalophus californianus).</title>
        <authorList>
            <person name="Volokhov D.V."/>
            <person name="Zagorodnyaya T.A."/>
            <person name="Shen Z."/>
            <person name="Blom J."/>
            <person name="Furtak V.A."/>
            <person name="Eisenberg T."/>
            <person name="Fan P."/>
            <person name="Jeong K.C."/>
            <person name="Gao Y."/>
            <person name="Zhang S."/>
            <person name="Amselle M."/>
        </authorList>
    </citation>
    <scope>NUCLEOTIDE SEQUENCE [LARGE SCALE GENOMIC DNA]</scope>
    <source>
        <strain evidence="7">CSL7508-lung</strain>
    </source>
</reference>
<evidence type="ECO:0000313" key="7">
    <source>
        <dbReference type="Proteomes" id="UP000644875"/>
    </source>
</evidence>
<organism evidence="6 7">
    <name type="scientific">Streptococcus zalophi</name>
    <dbReference type="NCBI Taxonomy" id="640031"/>
    <lineage>
        <taxon>Bacteria</taxon>
        <taxon>Bacillati</taxon>
        <taxon>Bacillota</taxon>
        <taxon>Bacilli</taxon>
        <taxon>Lactobacillales</taxon>
        <taxon>Streptococcaceae</taxon>
        <taxon>Streptococcus</taxon>
    </lineage>
</organism>
<keyword evidence="7" id="KW-1185">Reference proteome</keyword>
<evidence type="ECO:0000256" key="2">
    <source>
        <dbReference type="ARBA" id="ARBA00022723"/>
    </source>
</evidence>
<evidence type="ECO:0000259" key="5">
    <source>
        <dbReference type="SMART" id="SM00849"/>
    </source>
</evidence>
<dbReference type="CDD" id="cd06262">
    <property type="entry name" value="metallo-hydrolase-like_MBL-fold"/>
    <property type="match status" value="1"/>
</dbReference>
<comment type="cofactor">
    <cofactor evidence="1">
        <name>Zn(2+)</name>
        <dbReference type="ChEBI" id="CHEBI:29105"/>
    </cofactor>
</comment>
<gene>
    <name evidence="6" type="ORF">JHK64_00715</name>
</gene>